<dbReference type="InterPro" id="IPR023296">
    <property type="entry name" value="Glyco_hydro_beta-prop_sf"/>
</dbReference>
<evidence type="ECO:0000313" key="7">
    <source>
        <dbReference type="Proteomes" id="UP001301958"/>
    </source>
</evidence>
<feature type="chain" id="PRO_5042996204" evidence="5">
    <location>
        <begin position="20"/>
        <end position="331"/>
    </location>
</feature>
<evidence type="ECO:0000256" key="5">
    <source>
        <dbReference type="SAM" id="SignalP"/>
    </source>
</evidence>
<evidence type="ECO:0000256" key="4">
    <source>
        <dbReference type="RuleBase" id="RU361187"/>
    </source>
</evidence>
<evidence type="ECO:0000313" key="6">
    <source>
        <dbReference type="EMBL" id="KAK4223993.1"/>
    </source>
</evidence>
<dbReference type="Proteomes" id="UP001301958">
    <property type="component" value="Unassembled WGS sequence"/>
</dbReference>
<dbReference type="GO" id="GO:0005975">
    <property type="term" value="P:carbohydrate metabolic process"/>
    <property type="evidence" value="ECO:0007669"/>
    <property type="project" value="InterPro"/>
</dbReference>
<sequence>MLLPFFLPFLLPFLPFSHPYPEQALGNLDFPDPSITYDPRTQKWYSFATQSASIHVQAASSPFFFPSTWSLLPKVDLLPVPGKWVNSVNPLIWAPDVHYINSSSTGQKWIMYYSGLLSGSEYHCVGAAVSYTGILGPYEAGDEPYICPVEQGGAIDASGYEEDGKRYVVYKVDGSAKGPGGPCGNGIPPGEPTPLRLQEVYWDDGVTKIGEEVELLDRDSELDGPLIEAPNLVKIEGKWVLFYSSHCYNSGDYDVKYAVSEEGVKGPYVRGGQLIGKLRGNFGFRSPGGASAVVLESGRGGMVFHADCGVGRCMWETEWVMGRDGVVGVVE</sequence>
<evidence type="ECO:0000256" key="2">
    <source>
        <dbReference type="ARBA" id="ARBA00022801"/>
    </source>
</evidence>
<feature type="signal peptide" evidence="5">
    <location>
        <begin position="1"/>
        <end position="19"/>
    </location>
</feature>
<evidence type="ECO:0000256" key="1">
    <source>
        <dbReference type="ARBA" id="ARBA00009865"/>
    </source>
</evidence>
<organism evidence="6 7">
    <name type="scientific">Podospora fimiseda</name>
    <dbReference type="NCBI Taxonomy" id="252190"/>
    <lineage>
        <taxon>Eukaryota</taxon>
        <taxon>Fungi</taxon>
        <taxon>Dikarya</taxon>
        <taxon>Ascomycota</taxon>
        <taxon>Pezizomycotina</taxon>
        <taxon>Sordariomycetes</taxon>
        <taxon>Sordariomycetidae</taxon>
        <taxon>Sordariales</taxon>
        <taxon>Podosporaceae</taxon>
        <taxon>Podospora</taxon>
    </lineage>
</organism>
<dbReference type="SUPFAM" id="SSF75005">
    <property type="entry name" value="Arabinanase/levansucrase/invertase"/>
    <property type="match status" value="1"/>
</dbReference>
<keyword evidence="5" id="KW-0732">Signal</keyword>
<name>A0AAN7BIN1_9PEZI</name>
<gene>
    <name evidence="6" type="ORF">QBC38DRAFT_371947</name>
</gene>
<accession>A0AAN7BIN1</accession>
<dbReference type="InterPro" id="IPR051795">
    <property type="entry name" value="Glycosyl_Hydrlase_43"/>
</dbReference>
<dbReference type="GO" id="GO:0004553">
    <property type="term" value="F:hydrolase activity, hydrolyzing O-glycosyl compounds"/>
    <property type="evidence" value="ECO:0007669"/>
    <property type="project" value="InterPro"/>
</dbReference>
<dbReference type="Pfam" id="PF04616">
    <property type="entry name" value="Glyco_hydro_43"/>
    <property type="match status" value="1"/>
</dbReference>
<dbReference type="CDD" id="cd08999">
    <property type="entry name" value="GH43_ABN-like"/>
    <property type="match status" value="1"/>
</dbReference>
<reference evidence="6" key="2">
    <citation type="submission" date="2023-05" db="EMBL/GenBank/DDBJ databases">
        <authorList>
            <consortium name="Lawrence Berkeley National Laboratory"/>
            <person name="Steindorff A."/>
            <person name="Hensen N."/>
            <person name="Bonometti L."/>
            <person name="Westerberg I."/>
            <person name="Brannstrom I.O."/>
            <person name="Guillou S."/>
            <person name="Cros-Aarteil S."/>
            <person name="Calhoun S."/>
            <person name="Haridas S."/>
            <person name="Kuo A."/>
            <person name="Mondo S."/>
            <person name="Pangilinan J."/>
            <person name="Riley R."/>
            <person name="Labutti K."/>
            <person name="Andreopoulos B."/>
            <person name="Lipzen A."/>
            <person name="Chen C."/>
            <person name="Yanf M."/>
            <person name="Daum C."/>
            <person name="Ng V."/>
            <person name="Clum A."/>
            <person name="Ohm R."/>
            <person name="Martin F."/>
            <person name="Silar P."/>
            <person name="Natvig D."/>
            <person name="Lalanne C."/>
            <person name="Gautier V."/>
            <person name="Ament-Velasquez S.L."/>
            <person name="Kruys A."/>
            <person name="Hutchinson M.I."/>
            <person name="Powell A.J."/>
            <person name="Barry K."/>
            <person name="Miller A.N."/>
            <person name="Grigoriev I.V."/>
            <person name="Debuchy R."/>
            <person name="Gladieux P."/>
            <person name="Thoren M.H."/>
            <person name="Johannesson H."/>
        </authorList>
    </citation>
    <scope>NUCLEOTIDE SEQUENCE</scope>
    <source>
        <strain evidence="6">CBS 990.96</strain>
    </source>
</reference>
<protein>
    <submittedName>
        <fullName evidence="6">Family 43 putative glycoside hydrolase</fullName>
    </submittedName>
</protein>
<dbReference type="PANTHER" id="PTHR42812:SF5">
    <property type="entry name" value="ENDO-ARABINASE"/>
    <property type="match status" value="1"/>
</dbReference>
<proteinExistence type="inferred from homology"/>
<dbReference type="EMBL" id="MU865407">
    <property type="protein sequence ID" value="KAK4223993.1"/>
    <property type="molecule type" value="Genomic_DNA"/>
</dbReference>
<dbReference type="Gene3D" id="2.115.10.20">
    <property type="entry name" value="Glycosyl hydrolase domain, family 43"/>
    <property type="match status" value="1"/>
</dbReference>
<keyword evidence="3 4" id="KW-0326">Glycosidase</keyword>
<dbReference type="InterPro" id="IPR006710">
    <property type="entry name" value="Glyco_hydro_43"/>
</dbReference>
<reference evidence="6" key="1">
    <citation type="journal article" date="2023" name="Mol. Phylogenet. Evol.">
        <title>Genome-scale phylogeny and comparative genomics of the fungal order Sordariales.</title>
        <authorList>
            <person name="Hensen N."/>
            <person name="Bonometti L."/>
            <person name="Westerberg I."/>
            <person name="Brannstrom I.O."/>
            <person name="Guillou S."/>
            <person name="Cros-Aarteil S."/>
            <person name="Calhoun S."/>
            <person name="Haridas S."/>
            <person name="Kuo A."/>
            <person name="Mondo S."/>
            <person name="Pangilinan J."/>
            <person name="Riley R."/>
            <person name="LaButti K."/>
            <person name="Andreopoulos B."/>
            <person name="Lipzen A."/>
            <person name="Chen C."/>
            <person name="Yan M."/>
            <person name="Daum C."/>
            <person name="Ng V."/>
            <person name="Clum A."/>
            <person name="Steindorff A."/>
            <person name="Ohm R.A."/>
            <person name="Martin F."/>
            <person name="Silar P."/>
            <person name="Natvig D.O."/>
            <person name="Lalanne C."/>
            <person name="Gautier V."/>
            <person name="Ament-Velasquez S.L."/>
            <person name="Kruys A."/>
            <person name="Hutchinson M.I."/>
            <person name="Powell A.J."/>
            <person name="Barry K."/>
            <person name="Miller A.N."/>
            <person name="Grigoriev I.V."/>
            <person name="Debuchy R."/>
            <person name="Gladieux P."/>
            <person name="Hiltunen Thoren M."/>
            <person name="Johannesson H."/>
        </authorList>
    </citation>
    <scope>NUCLEOTIDE SEQUENCE</scope>
    <source>
        <strain evidence="6">CBS 990.96</strain>
    </source>
</reference>
<dbReference type="AlphaFoldDB" id="A0AAN7BIN1"/>
<dbReference type="PANTHER" id="PTHR42812">
    <property type="entry name" value="BETA-XYLOSIDASE"/>
    <property type="match status" value="1"/>
</dbReference>
<comment type="caution">
    <text evidence="6">The sequence shown here is derived from an EMBL/GenBank/DDBJ whole genome shotgun (WGS) entry which is preliminary data.</text>
</comment>
<keyword evidence="7" id="KW-1185">Reference proteome</keyword>
<evidence type="ECO:0000256" key="3">
    <source>
        <dbReference type="ARBA" id="ARBA00023295"/>
    </source>
</evidence>
<keyword evidence="2 4" id="KW-0378">Hydrolase</keyword>
<comment type="similarity">
    <text evidence="1 4">Belongs to the glycosyl hydrolase 43 family.</text>
</comment>